<dbReference type="AlphaFoldDB" id="A0A212R2L8"/>
<gene>
    <name evidence="3" type="primary">ureD</name>
    <name evidence="4" type="ORF">SAMN07250955_10549</name>
</gene>
<comment type="subunit">
    <text evidence="3">UreD, UreF and UreG form a complex that acts as a GTP-hydrolysis-dependent molecular chaperone, activating the urease apoprotein by helping to assemble the nickel containing metallocenter of UreC. The UreE protein probably delivers the nickel.</text>
</comment>
<dbReference type="EMBL" id="FYEH01000005">
    <property type="protein sequence ID" value="SNB66121.1"/>
    <property type="molecule type" value="Genomic_DNA"/>
</dbReference>
<comment type="similarity">
    <text evidence="1 3">Belongs to the UreD family.</text>
</comment>
<dbReference type="PANTHER" id="PTHR33643">
    <property type="entry name" value="UREASE ACCESSORY PROTEIN D"/>
    <property type="match status" value="1"/>
</dbReference>
<evidence type="ECO:0000313" key="4">
    <source>
        <dbReference type="EMBL" id="SNB66121.1"/>
    </source>
</evidence>
<accession>A0A212R2L8</accession>
<dbReference type="GO" id="GO:0005737">
    <property type="term" value="C:cytoplasm"/>
    <property type="evidence" value="ECO:0007669"/>
    <property type="project" value="UniProtKB-SubCell"/>
</dbReference>
<name>A0A212R2L8_9PROT</name>
<protein>
    <recommendedName>
        <fullName evidence="3">Urease accessory protein UreD</fullName>
    </recommendedName>
</protein>
<keyword evidence="3" id="KW-0996">Nickel insertion</keyword>
<evidence type="ECO:0000313" key="5">
    <source>
        <dbReference type="Proteomes" id="UP000197065"/>
    </source>
</evidence>
<dbReference type="Proteomes" id="UP000197065">
    <property type="component" value="Unassembled WGS sequence"/>
</dbReference>
<keyword evidence="5" id="KW-1185">Reference proteome</keyword>
<comment type="subcellular location">
    <subcellularLocation>
        <location evidence="3">Cytoplasm</location>
    </subcellularLocation>
</comment>
<evidence type="ECO:0000256" key="3">
    <source>
        <dbReference type="HAMAP-Rule" id="MF_01384"/>
    </source>
</evidence>
<sequence length="281" mass="30623">MKDEPAFLPRAQGRAELEVKWQDGRTRLAHALEEGAAKLRFPRADDPAGFEAVWINSAGGLTDGDRLTLRVKAGEKARLLLTSQAAEKVYRARHGMAAARLDVRLDAALGSHVEWLPQETILFESGMLERSFEVDLAPGATLLAAESVVLGRTARGEVVERGQFADSWMIRREGQPIWADRLRLTGAIGALGRRPALLDGARAFASILYVGADAESRQEAVREWCEALPIRAGCSARGELLALRCLAADGDQLRMAMSLLLSRFRSALAGATVPLPRLWSC</sequence>
<dbReference type="HAMAP" id="MF_01384">
    <property type="entry name" value="UreD"/>
    <property type="match status" value="1"/>
</dbReference>
<keyword evidence="2 3" id="KW-0143">Chaperone</keyword>
<comment type="function">
    <text evidence="3">Required for maturation of urease via the functional incorporation of the urease nickel metallocenter.</text>
</comment>
<reference evidence="4 5" key="1">
    <citation type="submission" date="2017-06" db="EMBL/GenBank/DDBJ databases">
        <authorList>
            <person name="Kim H.J."/>
            <person name="Triplett B.A."/>
        </authorList>
    </citation>
    <scope>NUCLEOTIDE SEQUENCE [LARGE SCALE GENOMIC DNA]</scope>
    <source>
        <strain evidence="4 5">B29T1</strain>
    </source>
</reference>
<dbReference type="GO" id="GO:0016151">
    <property type="term" value="F:nickel cation binding"/>
    <property type="evidence" value="ECO:0007669"/>
    <property type="project" value="UniProtKB-UniRule"/>
</dbReference>
<dbReference type="PANTHER" id="PTHR33643:SF1">
    <property type="entry name" value="UREASE ACCESSORY PROTEIN D"/>
    <property type="match status" value="1"/>
</dbReference>
<dbReference type="Pfam" id="PF01774">
    <property type="entry name" value="UreD"/>
    <property type="match status" value="1"/>
</dbReference>
<evidence type="ECO:0000256" key="2">
    <source>
        <dbReference type="ARBA" id="ARBA00023186"/>
    </source>
</evidence>
<evidence type="ECO:0000256" key="1">
    <source>
        <dbReference type="ARBA" id="ARBA00007177"/>
    </source>
</evidence>
<organism evidence="4 5">
    <name type="scientific">Arboricoccus pini</name>
    <dbReference type="NCBI Taxonomy" id="1963835"/>
    <lineage>
        <taxon>Bacteria</taxon>
        <taxon>Pseudomonadati</taxon>
        <taxon>Pseudomonadota</taxon>
        <taxon>Alphaproteobacteria</taxon>
        <taxon>Geminicoccales</taxon>
        <taxon>Geminicoccaceae</taxon>
        <taxon>Arboricoccus</taxon>
    </lineage>
</organism>
<dbReference type="InterPro" id="IPR002669">
    <property type="entry name" value="UreD"/>
</dbReference>
<proteinExistence type="inferred from homology"/>
<keyword evidence="3" id="KW-0963">Cytoplasm</keyword>